<reference evidence="1" key="1">
    <citation type="submission" date="2014-11" db="EMBL/GenBank/DDBJ databases">
        <authorList>
            <person name="Amaro Gonzalez C."/>
        </authorList>
    </citation>
    <scope>NUCLEOTIDE SEQUENCE</scope>
</reference>
<proteinExistence type="predicted"/>
<dbReference type="EMBL" id="GBXM01072480">
    <property type="protein sequence ID" value="JAH36097.1"/>
    <property type="molecule type" value="Transcribed_RNA"/>
</dbReference>
<dbReference type="AlphaFoldDB" id="A0A0E9S4F3"/>
<name>A0A0E9S4F3_ANGAN</name>
<organism evidence="1">
    <name type="scientific">Anguilla anguilla</name>
    <name type="common">European freshwater eel</name>
    <name type="synonym">Muraena anguilla</name>
    <dbReference type="NCBI Taxonomy" id="7936"/>
    <lineage>
        <taxon>Eukaryota</taxon>
        <taxon>Metazoa</taxon>
        <taxon>Chordata</taxon>
        <taxon>Craniata</taxon>
        <taxon>Vertebrata</taxon>
        <taxon>Euteleostomi</taxon>
        <taxon>Actinopterygii</taxon>
        <taxon>Neopterygii</taxon>
        <taxon>Teleostei</taxon>
        <taxon>Anguilliformes</taxon>
        <taxon>Anguillidae</taxon>
        <taxon>Anguilla</taxon>
    </lineage>
</organism>
<accession>A0A0E9S4F3</accession>
<reference evidence="1" key="2">
    <citation type="journal article" date="2015" name="Fish Shellfish Immunol.">
        <title>Early steps in the European eel (Anguilla anguilla)-Vibrio vulnificus interaction in the gills: Role of the RtxA13 toxin.</title>
        <authorList>
            <person name="Callol A."/>
            <person name="Pajuelo D."/>
            <person name="Ebbesson L."/>
            <person name="Teles M."/>
            <person name="MacKenzie S."/>
            <person name="Amaro C."/>
        </authorList>
    </citation>
    <scope>NUCLEOTIDE SEQUENCE</scope>
</reference>
<protein>
    <submittedName>
        <fullName evidence="1">Uncharacterized protein</fullName>
    </submittedName>
</protein>
<sequence length="49" mass="5602">MKNDPCRVSAEYTHMRISCICVSTSHYIYLADVFYPTQRTESADRGEVG</sequence>
<evidence type="ECO:0000313" key="1">
    <source>
        <dbReference type="EMBL" id="JAH36097.1"/>
    </source>
</evidence>